<feature type="domain" description="Fluoroacetyl-CoA-specific thioesterase-like" evidence="1">
    <location>
        <begin position="29"/>
        <end position="129"/>
    </location>
</feature>
<dbReference type="InterPro" id="IPR054485">
    <property type="entry name" value="FlK-like_dom"/>
</dbReference>
<evidence type="ECO:0000313" key="2">
    <source>
        <dbReference type="EMBL" id="GIH67969.1"/>
    </source>
</evidence>
<dbReference type="AlphaFoldDB" id="A0A8J3VWM6"/>
<comment type="caution">
    <text evidence="2">The sequence shown here is derived from an EMBL/GenBank/DDBJ whole genome shotgun (WGS) entry which is preliminary data.</text>
</comment>
<dbReference type="PANTHER" id="PTHR36934">
    <property type="entry name" value="BLR0278 PROTEIN"/>
    <property type="match status" value="1"/>
</dbReference>
<gene>
    <name evidence="2" type="ORF">Mth01_02220</name>
</gene>
<organism evidence="2 3">
    <name type="scientific">Sphaerimonospora thailandensis</name>
    <dbReference type="NCBI Taxonomy" id="795644"/>
    <lineage>
        <taxon>Bacteria</taxon>
        <taxon>Bacillati</taxon>
        <taxon>Actinomycetota</taxon>
        <taxon>Actinomycetes</taxon>
        <taxon>Streptosporangiales</taxon>
        <taxon>Streptosporangiaceae</taxon>
        <taxon>Sphaerimonospora</taxon>
    </lineage>
</organism>
<dbReference type="PANTHER" id="PTHR36934:SF1">
    <property type="entry name" value="THIOESTERASE DOMAIN-CONTAINING PROTEIN"/>
    <property type="match status" value="1"/>
</dbReference>
<dbReference type="RefSeq" id="WP_204009835.1">
    <property type="nucleotide sequence ID" value="NZ_BOOG01000003.1"/>
</dbReference>
<keyword evidence="3" id="KW-1185">Reference proteome</keyword>
<dbReference type="Gene3D" id="3.10.129.10">
    <property type="entry name" value="Hotdog Thioesterase"/>
    <property type="match status" value="1"/>
</dbReference>
<dbReference type="InterPro" id="IPR029069">
    <property type="entry name" value="HotDog_dom_sf"/>
</dbReference>
<dbReference type="EMBL" id="BOOG01000003">
    <property type="protein sequence ID" value="GIH67969.1"/>
    <property type="molecule type" value="Genomic_DNA"/>
</dbReference>
<dbReference type="InterPro" id="IPR025540">
    <property type="entry name" value="FlK"/>
</dbReference>
<proteinExistence type="predicted"/>
<sequence>MDIWQTPAADQLLADPVQAGDQMERSFEVTESMVTGHVPGAPPVLTTPSLIAFLEDTAADILRPRFAPGAAAVGTWIGVRHRAPALAGQRVDVRAVVAEVRGRHITFDVSARVAGTTIGDGQVTQTLIQGRG</sequence>
<name>A0A8J3VWM6_9ACTN</name>
<evidence type="ECO:0000259" key="1">
    <source>
        <dbReference type="Pfam" id="PF22636"/>
    </source>
</evidence>
<protein>
    <recommendedName>
        <fullName evidence="1">Fluoroacetyl-CoA-specific thioesterase-like domain-containing protein</fullName>
    </recommendedName>
</protein>
<accession>A0A8J3VWM6</accession>
<dbReference type="SUPFAM" id="SSF54637">
    <property type="entry name" value="Thioesterase/thiol ester dehydrase-isomerase"/>
    <property type="match status" value="1"/>
</dbReference>
<dbReference type="Pfam" id="PF22636">
    <property type="entry name" value="FlK"/>
    <property type="match status" value="1"/>
</dbReference>
<dbReference type="Proteomes" id="UP000610966">
    <property type="component" value="Unassembled WGS sequence"/>
</dbReference>
<reference evidence="2" key="1">
    <citation type="submission" date="2021-01" db="EMBL/GenBank/DDBJ databases">
        <title>Whole genome shotgun sequence of Sphaerimonospora thailandensis NBRC 107569.</title>
        <authorList>
            <person name="Komaki H."/>
            <person name="Tamura T."/>
        </authorList>
    </citation>
    <scope>NUCLEOTIDE SEQUENCE</scope>
    <source>
        <strain evidence="2">NBRC 107569</strain>
    </source>
</reference>
<evidence type="ECO:0000313" key="3">
    <source>
        <dbReference type="Proteomes" id="UP000610966"/>
    </source>
</evidence>